<dbReference type="Proteomes" id="UP000000851">
    <property type="component" value="Chromosome"/>
</dbReference>
<dbReference type="PANTHER" id="PTHR43162">
    <property type="match status" value="1"/>
</dbReference>
<evidence type="ECO:0000313" key="2">
    <source>
        <dbReference type="EMBL" id="ACU71411.1"/>
    </source>
</evidence>
<evidence type="ECO:0000259" key="1">
    <source>
        <dbReference type="Pfam" id="PF05368"/>
    </source>
</evidence>
<organism evidence="2 3">
    <name type="scientific">Catenulispora acidiphila (strain DSM 44928 / JCM 14897 / NBRC 102108 / NRRL B-24433 / ID139908)</name>
    <dbReference type="NCBI Taxonomy" id="479433"/>
    <lineage>
        <taxon>Bacteria</taxon>
        <taxon>Bacillati</taxon>
        <taxon>Actinomycetota</taxon>
        <taxon>Actinomycetes</taxon>
        <taxon>Catenulisporales</taxon>
        <taxon>Catenulisporaceae</taxon>
        <taxon>Catenulispora</taxon>
    </lineage>
</organism>
<dbReference type="RefSeq" id="WP_012786704.1">
    <property type="nucleotide sequence ID" value="NC_013131.1"/>
</dbReference>
<dbReference type="KEGG" id="cai:Caci_2493"/>
<dbReference type="InterPro" id="IPR051604">
    <property type="entry name" value="Ergot_Alk_Oxidoreductase"/>
</dbReference>
<dbReference type="InParanoid" id="C7PXF8"/>
<dbReference type="Pfam" id="PF05368">
    <property type="entry name" value="NmrA"/>
    <property type="match status" value="1"/>
</dbReference>
<dbReference type="InterPro" id="IPR008030">
    <property type="entry name" value="NmrA-like"/>
</dbReference>
<dbReference type="InterPro" id="IPR036291">
    <property type="entry name" value="NAD(P)-bd_dom_sf"/>
</dbReference>
<keyword evidence="3" id="KW-1185">Reference proteome</keyword>
<dbReference type="AlphaFoldDB" id="C7PXF8"/>
<dbReference type="EMBL" id="CP001700">
    <property type="protein sequence ID" value="ACU71411.1"/>
    <property type="molecule type" value="Genomic_DNA"/>
</dbReference>
<proteinExistence type="predicted"/>
<dbReference type="STRING" id="479433.Caci_2493"/>
<feature type="domain" description="NmrA-like" evidence="1">
    <location>
        <begin position="3"/>
        <end position="220"/>
    </location>
</feature>
<evidence type="ECO:0000313" key="3">
    <source>
        <dbReference type="Proteomes" id="UP000000851"/>
    </source>
</evidence>
<dbReference type="SUPFAM" id="SSF51735">
    <property type="entry name" value="NAD(P)-binding Rossmann-fold domains"/>
    <property type="match status" value="1"/>
</dbReference>
<dbReference type="Gene3D" id="3.40.50.720">
    <property type="entry name" value="NAD(P)-binding Rossmann-like Domain"/>
    <property type="match status" value="1"/>
</dbReference>
<dbReference type="PANTHER" id="PTHR43162:SF1">
    <property type="entry name" value="PRESTALK A DIFFERENTIATION PROTEIN A"/>
    <property type="match status" value="1"/>
</dbReference>
<dbReference type="HOGENOM" id="CLU_007383_10_6_11"/>
<reference evidence="2 3" key="1">
    <citation type="journal article" date="2009" name="Stand. Genomic Sci.">
        <title>Complete genome sequence of Catenulispora acidiphila type strain (ID 139908).</title>
        <authorList>
            <person name="Copeland A."/>
            <person name="Lapidus A."/>
            <person name="Glavina Del Rio T."/>
            <person name="Nolan M."/>
            <person name="Lucas S."/>
            <person name="Chen F."/>
            <person name="Tice H."/>
            <person name="Cheng J.F."/>
            <person name="Bruce D."/>
            <person name="Goodwin L."/>
            <person name="Pitluck S."/>
            <person name="Mikhailova N."/>
            <person name="Pati A."/>
            <person name="Ivanova N."/>
            <person name="Mavromatis K."/>
            <person name="Chen A."/>
            <person name="Palaniappan K."/>
            <person name="Chain P."/>
            <person name="Land M."/>
            <person name="Hauser L."/>
            <person name="Chang Y.J."/>
            <person name="Jeffries C.D."/>
            <person name="Chertkov O."/>
            <person name="Brettin T."/>
            <person name="Detter J.C."/>
            <person name="Han C."/>
            <person name="Ali Z."/>
            <person name="Tindall B.J."/>
            <person name="Goker M."/>
            <person name="Bristow J."/>
            <person name="Eisen J.A."/>
            <person name="Markowitz V."/>
            <person name="Hugenholtz P."/>
            <person name="Kyrpides N.C."/>
            <person name="Klenk H.P."/>
        </authorList>
    </citation>
    <scope>NUCLEOTIDE SEQUENCE [LARGE SCALE GENOMIC DNA]</scope>
    <source>
        <strain evidence="3">DSM 44928 / JCM 14897 / NBRC 102108 / NRRL B-24433 / ID139908</strain>
    </source>
</reference>
<accession>C7PXF8</accession>
<dbReference type="Gene3D" id="3.90.25.10">
    <property type="entry name" value="UDP-galactose 4-epimerase, domain 1"/>
    <property type="match status" value="1"/>
</dbReference>
<dbReference type="eggNOG" id="COG0702">
    <property type="taxonomic scope" value="Bacteria"/>
</dbReference>
<sequence>MAILVIGATGKTGRPVVDALAARGAKVAAASRNPEAGRELPDGVTPVRFDWADRTTWTSALEGAEALYIVGPYAHPTGERLVADLLAEAHDTHRVVLLSVIGAELLPVEAMMAHWERAVRASGKEWTILHPNWFFQNFGTGFLPSLRDRGVLQLPAGDAPVSFVDTRDIGEVAAAALTEDGYAGQVLTITGPDSLSHGEAVAMLSEASGRPLAYKPVEPEQAEANSRAAGVSERTIIAQRGLFQVIRDGGNAPVTDVVQRVTGHAPRSFAQYAAEHADLWRDATNSTN</sequence>
<protein>
    <submittedName>
        <fullName evidence="2">NmrA family protein</fullName>
    </submittedName>
</protein>
<gene>
    <name evidence="2" type="ordered locus">Caci_2493</name>
</gene>
<name>C7PXF8_CATAD</name>